<dbReference type="Proteomes" id="UP000309215">
    <property type="component" value="Unassembled WGS sequence"/>
</dbReference>
<comment type="caution">
    <text evidence="2">The sequence shown here is derived from an EMBL/GenBank/DDBJ whole genome shotgun (WGS) entry which is preliminary data.</text>
</comment>
<accession>A0A4U1JBT0</accession>
<reference evidence="2 3" key="1">
    <citation type="submission" date="2019-04" db="EMBL/GenBank/DDBJ databases">
        <authorList>
            <person name="Li Y."/>
            <person name="Wang J."/>
        </authorList>
    </citation>
    <scope>NUCLEOTIDE SEQUENCE [LARGE SCALE GENOMIC DNA]</scope>
    <source>
        <strain evidence="2 3">DSM 14668</strain>
    </source>
</reference>
<dbReference type="OrthoDB" id="1720415at2"/>
<proteinExistence type="predicted"/>
<dbReference type="AlphaFoldDB" id="A0A4U1JBT0"/>
<evidence type="ECO:0000313" key="3">
    <source>
        <dbReference type="Proteomes" id="UP000309215"/>
    </source>
</evidence>
<organism evidence="2 3">
    <name type="scientific">Polyangium fumosum</name>
    <dbReference type="NCBI Taxonomy" id="889272"/>
    <lineage>
        <taxon>Bacteria</taxon>
        <taxon>Pseudomonadati</taxon>
        <taxon>Myxococcota</taxon>
        <taxon>Polyangia</taxon>
        <taxon>Polyangiales</taxon>
        <taxon>Polyangiaceae</taxon>
        <taxon>Polyangium</taxon>
    </lineage>
</organism>
<protein>
    <submittedName>
        <fullName evidence="2">DUF362 domain-containing protein</fullName>
    </submittedName>
</protein>
<dbReference type="InterPro" id="IPR007160">
    <property type="entry name" value="DUF362"/>
</dbReference>
<keyword evidence="3" id="KW-1185">Reference proteome</keyword>
<evidence type="ECO:0000259" key="1">
    <source>
        <dbReference type="Pfam" id="PF04015"/>
    </source>
</evidence>
<dbReference type="RefSeq" id="WP_136930479.1">
    <property type="nucleotide sequence ID" value="NZ_SSMQ01000018.1"/>
</dbReference>
<sequence>MSKSKVAILRTSPGTVLEDYHRLMNLAGYQDVVAKDADTALKVNISWHFFFPGSSTVPWQLEGVIRAMQRDGYTKDLIHACHNRTVVIDAHLGERENKQIDVVQAHGLRNVHLYEGEAWIDVRDAVGDLTKKFLCLNEVYPKGFSIPKRFLGENIIHLPTVKTHIFTTTTGAMKNAFGGLLNEHRHWTHPVIHETLVDLLMIQKKIHRGVFAVMDGTFAGDGPGPRCMIPHVKNVILASADQVAIDAVAGKLMGFDPLRDLKFVRLAHDLGLGCGDVRDIEIVGDVDALNDKWDFQGPFKEMTFASRNQHRIYWGPLKKPVEWSLKTWLAPWAYVASVAYHDAFWYPMYAQKNVQRVLASEWGRLFANWGRVQPDAEGRGYPDVGEVSPELIRIGLKHFLEAFRLIGMAVAESPELKHRRMRQEREAARSSHP</sequence>
<feature type="domain" description="DUF362" evidence="1">
    <location>
        <begin position="40"/>
        <end position="249"/>
    </location>
</feature>
<dbReference type="EMBL" id="SSMQ01000018">
    <property type="protein sequence ID" value="TKD06628.1"/>
    <property type="molecule type" value="Genomic_DNA"/>
</dbReference>
<name>A0A4U1JBT0_9BACT</name>
<gene>
    <name evidence="2" type="ORF">E8A74_19165</name>
</gene>
<dbReference type="Pfam" id="PF04015">
    <property type="entry name" value="DUF362"/>
    <property type="match status" value="1"/>
</dbReference>
<evidence type="ECO:0000313" key="2">
    <source>
        <dbReference type="EMBL" id="TKD06628.1"/>
    </source>
</evidence>